<feature type="transmembrane region" description="Helical" evidence="1">
    <location>
        <begin position="63"/>
        <end position="82"/>
    </location>
</feature>
<evidence type="ECO:0000313" key="2">
    <source>
        <dbReference type="EMBL" id="ONF94574.1"/>
    </source>
</evidence>
<dbReference type="AlphaFoldDB" id="A0AB73N0J5"/>
<organism evidence="2 3">
    <name type="scientific">Leptospira santarosai</name>
    <dbReference type="NCBI Taxonomy" id="28183"/>
    <lineage>
        <taxon>Bacteria</taxon>
        <taxon>Pseudomonadati</taxon>
        <taxon>Spirochaetota</taxon>
        <taxon>Spirochaetia</taxon>
        <taxon>Leptospirales</taxon>
        <taxon>Leptospiraceae</taxon>
        <taxon>Leptospira</taxon>
    </lineage>
</organism>
<feature type="transmembrane region" description="Helical" evidence="1">
    <location>
        <begin position="102"/>
        <end position="124"/>
    </location>
</feature>
<feature type="transmembrane region" description="Helical" evidence="1">
    <location>
        <begin position="9"/>
        <end position="28"/>
    </location>
</feature>
<feature type="transmembrane region" description="Helical" evidence="1">
    <location>
        <begin position="34"/>
        <end position="51"/>
    </location>
</feature>
<evidence type="ECO:0000256" key="1">
    <source>
        <dbReference type="SAM" id="Phobius"/>
    </source>
</evidence>
<accession>A0AB73N0J5</accession>
<keyword evidence="1" id="KW-0472">Membrane</keyword>
<name>A0AB73N0J5_9LEPT</name>
<feature type="transmembrane region" description="Helical" evidence="1">
    <location>
        <begin position="131"/>
        <end position="153"/>
    </location>
</feature>
<dbReference type="Proteomes" id="UP000189337">
    <property type="component" value="Unassembled WGS sequence"/>
</dbReference>
<dbReference type="RefSeq" id="WP_008395973.1">
    <property type="nucleotide sequence ID" value="NZ_CP028370.1"/>
</dbReference>
<proteinExistence type="predicted"/>
<gene>
    <name evidence="2" type="ORF">BWD14_00550</name>
</gene>
<reference evidence="2 3" key="1">
    <citation type="submission" date="2017-01" db="EMBL/GenBank/DDBJ databases">
        <title>Comparative genomic analysis of Brazilian Leptospira santarosai.</title>
        <authorList>
            <person name="Moreno L.Z."/>
            <person name="Miraglia F."/>
            <person name="Kremer F.S."/>
            <person name="Eslabao M.R."/>
            <person name="Lilenbaum W."/>
            <person name="Dellagostin O.A."/>
            <person name="Moreno A.M."/>
        </authorList>
    </citation>
    <scope>NUCLEOTIDE SEQUENCE [LARGE SCALE GENOMIC DNA]</scope>
    <source>
        <strain evidence="2 3">M52/8-19</strain>
    </source>
</reference>
<dbReference type="EMBL" id="MTSU01000001">
    <property type="protein sequence ID" value="ONF94574.1"/>
    <property type="molecule type" value="Genomic_DNA"/>
</dbReference>
<protein>
    <submittedName>
        <fullName evidence="2">Uncharacterized protein</fullName>
    </submittedName>
</protein>
<keyword evidence="1" id="KW-0812">Transmembrane</keyword>
<evidence type="ECO:0000313" key="3">
    <source>
        <dbReference type="Proteomes" id="UP000189337"/>
    </source>
</evidence>
<keyword evidence="1" id="KW-1133">Transmembrane helix</keyword>
<feature type="transmembrane region" description="Helical" evidence="1">
    <location>
        <begin position="188"/>
        <end position="208"/>
    </location>
</feature>
<sequence>METQTWKKGFNLGIVLTFTIVVSTIAYIKIGWAPVIIVGSSGIIGSVFWYFTYLKRPVDPKVILPLFVLTVVSLQIHMIEEYSTGFGPAMSRLFGISWTEKGFVIVFTLIGPMIYLLSALGLFFQFPLAGFVAWFIFIGPGAMEFTHFIFPLIEPSIQPNSIEPFTQVINGVLVRDMPNYYYKTTGEFYFPGLYTALLPMIPGIYSIFKLVSYHRANSTAATSR</sequence>
<comment type="caution">
    <text evidence="2">The sequence shown here is derived from an EMBL/GenBank/DDBJ whole genome shotgun (WGS) entry which is preliminary data.</text>
</comment>